<sequence length="775" mass="84870">MGKFEEMSSDSWTPRDAHQRLFRRHASDLFDESDTDVECLRVLPNHQHLQQHKINDSSLKELRGILEENQVQANEIFYIIRQKNTLSRLKISEQGLRLIIDAHNLSTRFLRVVTSFGWRRNDEHRAWDGYYTSPTRPRPPPRNSMRQVGVCQQRTVCNNKKHSIWVLLQPSKYVYEELKDTLERRLQNQNTTPSVEDSCSLHLDILESLASSWAEYVEWSWGEVESQDDKATLPGLRFPTEKDLEDLFEAAQKVQRVRRRLLRALSVLDSNYALADGIAAHFPDILTTRIANYKAEIQSHRRNILLMTEHLKETSYLLFNILSFRNDKFSLEGNQAMQQSLSLMGTIAQQGRQDSTTLKLLSMIATLYLPASLVATIFSSNLIELKSDENGGDRFHSRYTVYIKMKFTSIFFTAALTATSLGNPLPEDDHHMVQKRATSCTVSAYSSVSSAKSACTSITLSNIAVPAGQTLDLTGLKSGQVITFAGRTTFGYKEWEGPLVSVSGTGVKIIGASGSVLDGEGARWWDGKGGNGGKTKPKFFAAHSLKSSSIASVTIKDAPVQVFSFSSATSVTVTKPTIDNKNGDTNSLGHNTDAFDIGNSDHITIDGATVYNQDDCLAINSGTNIIFTNGYCSGGHGLSIGSVGGRSNNVVDTVTISNSQIVNSDNGVRVKTVSGATGSVTGVTYSNVKLSGIKKYGIVIQQDYENGSPTGTPTNGVKIDKLKLTGVTGTVASSATNVYILCGSGSCTNWTWSGVSVTGGKTSAKCTNVPSVAKC</sequence>
<comment type="similarity">
    <text evidence="2 13">Belongs to the glycosyl hydrolase 28 family.</text>
</comment>
<feature type="active site" evidence="12">
    <location>
        <position position="636"/>
    </location>
</feature>
<reference evidence="15 16" key="1">
    <citation type="submission" date="2019-06" db="EMBL/GenBank/DDBJ databases">
        <authorList>
            <person name="Palmer J.M."/>
        </authorList>
    </citation>
    <scope>NUCLEOTIDE SEQUENCE [LARGE SCALE GENOMIC DNA]</scope>
    <source>
        <strain evidence="15 16">TWF106</strain>
    </source>
</reference>
<dbReference type="Pfam" id="PF26616">
    <property type="entry name" value="CorA-like"/>
    <property type="match status" value="1"/>
</dbReference>
<dbReference type="InterPro" id="IPR011050">
    <property type="entry name" value="Pectin_lyase_fold/virulence"/>
</dbReference>
<name>A0A7C8QG61_ORBOL</name>
<organism evidence="15 16">
    <name type="scientific">Orbilia oligospora</name>
    <name type="common">Nematode-trapping fungus</name>
    <name type="synonym">Arthrobotrys oligospora</name>
    <dbReference type="NCBI Taxonomy" id="2813651"/>
    <lineage>
        <taxon>Eukaryota</taxon>
        <taxon>Fungi</taxon>
        <taxon>Dikarya</taxon>
        <taxon>Ascomycota</taxon>
        <taxon>Pezizomycotina</taxon>
        <taxon>Orbiliomycetes</taxon>
        <taxon>Orbiliales</taxon>
        <taxon>Orbiliaceae</taxon>
        <taxon>Orbilia</taxon>
    </lineage>
</organism>
<dbReference type="Proteomes" id="UP000472727">
    <property type="component" value="Unassembled WGS sequence"/>
</dbReference>
<dbReference type="EC" id="3.2.1.15" evidence="3"/>
<evidence type="ECO:0000256" key="5">
    <source>
        <dbReference type="ARBA" id="ARBA00022729"/>
    </source>
</evidence>
<dbReference type="GO" id="GO:0071555">
    <property type="term" value="P:cell wall organization"/>
    <property type="evidence" value="ECO:0007669"/>
    <property type="project" value="UniProtKB-KW"/>
</dbReference>
<dbReference type="Pfam" id="PF00295">
    <property type="entry name" value="Glyco_hydro_28"/>
    <property type="match status" value="1"/>
</dbReference>
<dbReference type="PANTHER" id="PTHR31884">
    <property type="entry name" value="POLYGALACTURONASE"/>
    <property type="match status" value="1"/>
</dbReference>
<evidence type="ECO:0000256" key="1">
    <source>
        <dbReference type="ARBA" id="ARBA00004613"/>
    </source>
</evidence>
<protein>
    <recommendedName>
        <fullName evidence="3">endo-polygalacturonase</fullName>
        <ecNumber evidence="3">3.2.1.15</ecNumber>
    </recommendedName>
</protein>
<evidence type="ECO:0000256" key="8">
    <source>
        <dbReference type="ARBA" id="ARBA00023157"/>
    </source>
</evidence>
<accession>A0A7C8QG61</accession>
<evidence type="ECO:0000256" key="4">
    <source>
        <dbReference type="ARBA" id="ARBA00022525"/>
    </source>
</evidence>
<evidence type="ECO:0000313" key="16">
    <source>
        <dbReference type="Proteomes" id="UP000472727"/>
    </source>
</evidence>
<feature type="domain" description="CorA-like transporter" evidence="14">
    <location>
        <begin position="17"/>
        <end position="129"/>
    </location>
</feature>
<evidence type="ECO:0000256" key="10">
    <source>
        <dbReference type="ARBA" id="ARBA00023316"/>
    </source>
</evidence>
<comment type="catalytic activity">
    <reaction evidence="11">
        <text>(1,4-alpha-D-galacturonosyl)n+m + H2O = (1,4-alpha-D-galacturonosyl)n + (1,4-alpha-D-galacturonosyl)m.</text>
        <dbReference type="EC" id="3.2.1.15"/>
    </reaction>
</comment>
<evidence type="ECO:0000256" key="9">
    <source>
        <dbReference type="ARBA" id="ARBA00023295"/>
    </source>
</evidence>
<dbReference type="SUPFAM" id="SSF51126">
    <property type="entry name" value="Pectin lyase-like"/>
    <property type="match status" value="1"/>
</dbReference>
<keyword evidence="6" id="KW-0677">Repeat</keyword>
<evidence type="ECO:0000256" key="6">
    <source>
        <dbReference type="ARBA" id="ARBA00022737"/>
    </source>
</evidence>
<evidence type="ECO:0000256" key="13">
    <source>
        <dbReference type="RuleBase" id="RU361169"/>
    </source>
</evidence>
<dbReference type="PROSITE" id="PS00502">
    <property type="entry name" value="POLYGALACTURONASE"/>
    <property type="match status" value="1"/>
</dbReference>
<evidence type="ECO:0000256" key="11">
    <source>
        <dbReference type="ARBA" id="ARBA00034074"/>
    </source>
</evidence>
<keyword evidence="10" id="KW-0961">Cell wall biogenesis/degradation</keyword>
<dbReference type="InterPro" id="IPR000743">
    <property type="entry name" value="Glyco_hydro_28"/>
</dbReference>
<dbReference type="InterPro" id="IPR006626">
    <property type="entry name" value="PbH1"/>
</dbReference>
<dbReference type="GO" id="GO:0045490">
    <property type="term" value="P:pectin catabolic process"/>
    <property type="evidence" value="ECO:0007669"/>
    <property type="project" value="TreeGrafter"/>
</dbReference>
<evidence type="ECO:0000256" key="7">
    <source>
        <dbReference type="ARBA" id="ARBA00022801"/>
    </source>
</evidence>
<dbReference type="EMBL" id="WIWS01000073">
    <property type="protein sequence ID" value="KAF3211681.1"/>
    <property type="molecule type" value="Genomic_DNA"/>
</dbReference>
<evidence type="ECO:0000256" key="3">
    <source>
        <dbReference type="ARBA" id="ARBA00012736"/>
    </source>
</evidence>
<evidence type="ECO:0000256" key="2">
    <source>
        <dbReference type="ARBA" id="ARBA00008834"/>
    </source>
</evidence>
<proteinExistence type="inferred from homology"/>
<keyword evidence="9 13" id="KW-0326">Glycosidase</keyword>
<comment type="subcellular location">
    <subcellularLocation>
        <location evidence="1">Secreted</location>
    </subcellularLocation>
</comment>
<dbReference type="GO" id="GO:0005576">
    <property type="term" value="C:extracellular region"/>
    <property type="evidence" value="ECO:0007669"/>
    <property type="project" value="UniProtKB-SubCell"/>
</dbReference>
<dbReference type="AlphaFoldDB" id="A0A7C8QG61"/>
<keyword evidence="4" id="KW-0964">Secreted</keyword>
<dbReference type="InterPro" id="IPR012334">
    <property type="entry name" value="Pectin_lyas_fold"/>
</dbReference>
<dbReference type="SMART" id="SM00710">
    <property type="entry name" value="PbH1"/>
    <property type="match status" value="5"/>
</dbReference>
<gene>
    <name evidence="15" type="ORF">TWF106_010134</name>
</gene>
<comment type="caution">
    <text evidence="15">The sequence shown here is derived from an EMBL/GenBank/DDBJ whole genome shotgun (WGS) entry which is preliminary data.</text>
</comment>
<evidence type="ECO:0000313" key="15">
    <source>
        <dbReference type="EMBL" id="KAF3211681.1"/>
    </source>
</evidence>
<keyword evidence="8" id="KW-1015">Disulfide bond</keyword>
<evidence type="ECO:0000256" key="12">
    <source>
        <dbReference type="PROSITE-ProRule" id="PRU10052"/>
    </source>
</evidence>
<keyword evidence="7 13" id="KW-0378">Hydrolase</keyword>
<dbReference type="FunFam" id="2.160.20.10:FF:000002">
    <property type="entry name" value="Endopolygalacturonase D"/>
    <property type="match status" value="1"/>
</dbReference>
<keyword evidence="5" id="KW-0732">Signal</keyword>
<dbReference type="InterPro" id="IPR050434">
    <property type="entry name" value="Glycosyl_hydrlase_28"/>
</dbReference>
<dbReference type="GO" id="GO:0004650">
    <property type="term" value="F:polygalacturonase activity"/>
    <property type="evidence" value="ECO:0007669"/>
    <property type="project" value="UniProtKB-EC"/>
</dbReference>
<dbReference type="PANTHER" id="PTHR31884:SF1">
    <property type="entry name" value="POLYGALACTURONASE"/>
    <property type="match status" value="1"/>
</dbReference>
<evidence type="ECO:0000259" key="14">
    <source>
        <dbReference type="Pfam" id="PF26616"/>
    </source>
</evidence>
<dbReference type="InterPro" id="IPR058257">
    <property type="entry name" value="CorA-like_dom"/>
</dbReference>
<dbReference type="Gene3D" id="2.160.20.10">
    <property type="entry name" value="Single-stranded right-handed beta-helix, Pectin lyase-like"/>
    <property type="match status" value="1"/>
</dbReference>